<gene>
    <name evidence="1" type="ORF">S12H4_57334</name>
</gene>
<comment type="caution">
    <text evidence="1">The sequence shown here is derived from an EMBL/GenBank/DDBJ whole genome shotgun (WGS) entry which is preliminary data.</text>
</comment>
<dbReference type="AlphaFoldDB" id="X1UY82"/>
<sequence length="42" mass="4756">DALQLLLKQQAMYAYEFEGVRYDTGTPPRLAEGNISFCFTTP</sequence>
<evidence type="ECO:0000313" key="1">
    <source>
        <dbReference type="EMBL" id="GAJ22424.1"/>
    </source>
</evidence>
<dbReference type="InterPro" id="IPR029044">
    <property type="entry name" value="Nucleotide-diphossugar_trans"/>
</dbReference>
<organism evidence="1">
    <name type="scientific">marine sediment metagenome</name>
    <dbReference type="NCBI Taxonomy" id="412755"/>
    <lineage>
        <taxon>unclassified sequences</taxon>
        <taxon>metagenomes</taxon>
        <taxon>ecological metagenomes</taxon>
    </lineage>
</organism>
<protein>
    <submittedName>
        <fullName evidence="1">Uncharacterized protein</fullName>
    </submittedName>
</protein>
<dbReference type="EMBL" id="BARW01037058">
    <property type="protein sequence ID" value="GAJ22424.1"/>
    <property type="molecule type" value="Genomic_DNA"/>
</dbReference>
<accession>X1UY82</accession>
<feature type="non-terminal residue" evidence="1">
    <location>
        <position position="1"/>
    </location>
</feature>
<dbReference type="Gene3D" id="3.90.550.10">
    <property type="entry name" value="Spore Coat Polysaccharide Biosynthesis Protein SpsA, Chain A"/>
    <property type="match status" value="1"/>
</dbReference>
<reference evidence="1" key="1">
    <citation type="journal article" date="2014" name="Front. Microbiol.">
        <title>High frequency of phylogenetically diverse reductive dehalogenase-homologous genes in deep subseafloor sedimentary metagenomes.</title>
        <authorList>
            <person name="Kawai M."/>
            <person name="Futagami T."/>
            <person name="Toyoda A."/>
            <person name="Takaki Y."/>
            <person name="Nishi S."/>
            <person name="Hori S."/>
            <person name="Arai W."/>
            <person name="Tsubouchi T."/>
            <person name="Morono Y."/>
            <person name="Uchiyama I."/>
            <person name="Ito T."/>
            <person name="Fujiyama A."/>
            <person name="Inagaki F."/>
            <person name="Takami H."/>
        </authorList>
    </citation>
    <scope>NUCLEOTIDE SEQUENCE</scope>
    <source>
        <strain evidence="1">Expedition CK06-06</strain>
    </source>
</reference>
<name>X1UY82_9ZZZZ</name>
<proteinExistence type="predicted"/>